<reference evidence="2" key="1">
    <citation type="journal article" date="2022" name="New Phytol.">
        <title>Evolutionary transition to the ectomycorrhizal habit in the genomes of a hyperdiverse lineage of mushroom-forming fungi.</title>
        <authorList>
            <person name="Looney B."/>
            <person name="Miyauchi S."/>
            <person name="Morin E."/>
            <person name="Drula E."/>
            <person name="Courty P.E."/>
            <person name="Kohler A."/>
            <person name="Kuo A."/>
            <person name="LaButti K."/>
            <person name="Pangilinan J."/>
            <person name="Lipzen A."/>
            <person name="Riley R."/>
            <person name="Andreopoulos W."/>
            <person name="He G."/>
            <person name="Johnson J."/>
            <person name="Nolan M."/>
            <person name="Tritt A."/>
            <person name="Barry K.W."/>
            <person name="Grigoriev I.V."/>
            <person name="Nagy L.G."/>
            <person name="Hibbett D."/>
            <person name="Henrissat B."/>
            <person name="Matheny P.B."/>
            <person name="Labbe J."/>
            <person name="Martin F.M."/>
        </authorList>
    </citation>
    <scope>NUCLEOTIDE SEQUENCE</scope>
    <source>
        <strain evidence="2">BPL690</strain>
    </source>
</reference>
<evidence type="ECO:0000313" key="2">
    <source>
        <dbReference type="EMBL" id="KAI0295431.1"/>
    </source>
</evidence>
<sequence length="72" mass="7451">MEQLSERSCAGSGAATGWLTFEAGACTKIASPKIEEIFSTERNALTPSTVSSGEMASAGRDTFQTVSSEATT</sequence>
<comment type="caution">
    <text evidence="2">The sequence shown here is derived from an EMBL/GenBank/DDBJ whole genome shotgun (WGS) entry which is preliminary data.</text>
</comment>
<protein>
    <submittedName>
        <fullName evidence="2">Uncharacterized protein</fullName>
    </submittedName>
</protein>
<accession>A0AAD4LYL2</accession>
<organism evidence="2 3">
    <name type="scientific">Multifurca ochricompacta</name>
    <dbReference type="NCBI Taxonomy" id="376703"/>
    <lineage>
        <taxon>Eukaryota</taxon>
        <taxon>Fungi</taxon>
        <taxon>Dikarya</taxon>
        <taxon>Basidiomycota</taxon>
        <taxon>Agaricomycotina</taxon>
        <taxon>Agaricomycetes</taxon>
        <taxon>Russulales</taxon>
        <taxon>Russulaceae</taxon>
        <taxon>Multifurca</taxon>
    </lineage>
</organism>
<feature type="compositionally biased region" description="Polar residues" evidence="1">
    <location>
        <begin position="62"/>
        <end position="72"/>
    </location>
</feature>
<evidence type="ECO:0000256" key="1">
    <source>
        <dbReference type="SAM" id="MobiDB-lite"/>
    </source>
</evidence>
<feature type="compositionally biased region" description="Polar residues" evidence="1">
    <location>
        <begin position="45"/>
        <end position="54"/>
    </location>
</feature>
<dbReference type="Proteomes" id="UP001203297">
    <property type="component" value="Unassembled WGS sequence"/>
</dbReference>
<gene>
    <name evidence="2" type="ORF">B0F90DRAFT_1750947</name>
</gene>
<evidence type="ECO:0000313" key="3">
    <source>
        <dbReference type="Proteomes" id="UP001203297"/>
    </source>
</evidence>
<name>A0AAD4LYL2_9AGAM</name>
<feature type="region of interest" description="Disordered" evidence="1">
    <location>
        <begin position="45"/>
        <end position="72"/>
    </location>
</feature>
<proteinExistence type="predicted"/>
<dbReference type="EMBL" id="WTXG01000058">
    <property type="protein sequence ID" value="KAI0295431.1"/>
    <property type="molecule type" value="Genomic_DNA"/>
</dbReference>
<keyword evidence="3" id="KW-1185">Reference proteome</keyword>
<dbReference type="AlphaFoldDB" id="A0AAD4LYL2"/>